<reference evidence="3" key="1">
    <citation type="journal article" date="2019" name="Int. J. Syst. Evol. Microbiol.">
        <title>The Global Catalogue of Microorganisms (GCM) 10K type strain sequencing project: providing services to taxonomists for standard genome sequencing and annotation.</title>
        <authorList>
            <consortium name="The Broad Institute Genomics Platform"/>
            <consortium name="The Broad Institute Genome Sequencing Center for Infectious Disease"/>
            <person name="Wu L."/>
            <person name="Ma J."/>
        </authorList>
    </citation>
    <scope>NUCLEOTIDE SEQUENCE [LARGE SCALE GENOMIC DNA]</scope>
    <source>
        <strain evidence="3">WYCCWR 13023</strain>
    </source>
</reference>
<name>A0ABV9PN17_9FLAO</name>
<comment type="caution">
    <text evidence="2">The sequence shown here is derived from an EMBL/GenBank/DDBJ whole genome shotgun (WGS) entry which is preliminary data.</text>
</comment>
<organism evidence="2 3">
    <name type="scientific">Flavobacterium branchiicola</name>
    <dbReference type="NCBI Taxonomy" id="1114875"/>
    <lineage>
        <taxon>Bacteria</taxon>
        <taxon>Pseudomonadati</taxon>
        <taxon>Bacteroidota</taxon>
        <taxon>Flavobacteriia</taxon>
        <taxon>Flavobacteriales</taxon>
        <taxon>Flavobacteriaceae</taxon>
        <taxon>Flavobacterium</taxon>
    </lineage>
</organism>
<dbReference type="InterPro" id="IPR048136">
    <property type="entry name" value="STM3941-like"/>
</dbReference>
<evidence type="ECO:0000313" key="2">
    <source>
        <dbReference type="EMBL" id="MFC4750210.1"/>
    </source>
</evidence>
<protein>
    <submittedName>
        <fullName evidence="2">STM3941 family protein</fullName>
    </submittedName>
</protein>
<dbReference type="NCBIfam" id="NF041635">
    <property type="entry name" value="STM3941_fam"/>
    <property type="match status" value="1"/>
</dbReference>
<evidence type="ECO:0000256" key="1">
    <source>
        <dbReference type="SAM" id="Phobius"/>
    </source>
</evidence>
<keyword evidence="1" id="KW-0472">Membrane</keyword>
<dbReference type="EMBL" id="JBHSGV010000014">
    <property type="protein sequence ID" value="MFC4750210.1"/>
    <property type="molecule type" value="Genomic_DNA"/>
</dbReference>
<keyword evidence="3" id="KW-1185">Reference proteome</keyword>
<keyword evidence="1" id="KW-1133">Transmembrane helix</keyword>
<dbReference type="Proteomes" id="UP001595935">
    <property type="component" value="Unassembled WGS sequence"/>
</dbReference>
<dbReference type="RefSeq" id="WP_213260203.1">
    <property type="nucleotide sequence ID" value="NZ_JAGYWA010000014.1"/>
</dbReference>
<keyword evidence="1" id="KW-0812">Transmembrane</keyword>
<accession>A0ABV9PN17</accession>
<gene>
    <name evidence="2" type="ORF">ACFO5S_22345</name>
</gene>
<feature type="transmembrane region" description="Helical" evidence="1">
    <location>
        <begin position="12"/>
        <end position="32"/>
    </location>
</feature>
<feature type="transmembrane region" description="Helical" evidence="1">
    <location>
        <begin position="47"/>
        <end position="67"/>
    </location>
</feature>
<sequence length="174" mass="19830">MKQKEIKLSKRKLILLLLASIGFIIISSAFILYPERFISFIFFNEKIIKNIGLIGLPFFGLAFILLVKKMFDNKPGLIINEKGITDNSNSSSIGLIKWSDITEISLSKVMSTQFLLIKVSNPEDYIQKANQMKKLLLKQNLKTYGTPITITSVGLQCSFEDLEQMILESYNQNR</sequence>
<proteinExistence type="predicted"/>
<evidence type="ECO:0000313" key="3">
    <source>
        <dbReference type="Proteomes" id="UP001595935"/>
    </source>
</evidence>